<reference evidence="9 10" key="1">
    <citation type="submission" date="2018-07" db="EMBL/GenBank/DDBJ databases">
        <title>Genome sequences of Haloplanus aerogenes JCM 16430T.</title>
        <authorList>
            <person name="Kim Y.B."/>
            <person name="Roh S.W."/>
        </authorList>
    </citation>
    <scope>NUCLEOTIDE SEQUENCE [LARGE SCALE GENOMIC DNA]</scope>
    <source>
        <strain evidence="9 10">JCM 16430</strain>
    </source>
</reference>
<evidence type="ECO:0000256" key="1">
    <source>
        <dbReference type="ARBA" id="ARBA00000085"/>
    </source>
</evidence>
<evidence type="ECO:0000256" key="5">
    <source>
        <dbReference type="ARBA" id="ARBA00022777"/>
    </source>
</evidence>
<keyword evidence="4" id="KW-0547">Nucleotide-binding</keyword>
<evidence type="ECO:0000259" key="8">
    <source>
        <dbReference type="Pfam" id="PF14417"/>
    </source>
</evidence>
<proteinExistence type="predicted"/>
<dbReference type="InterPro" id="IPR025847">
    <property type="entry name" value="MEDS_domain"/>
</dbReference>
<evidence type="ECO:0000259" key="7">
    <source>
        <dbReference type="Pfam" id="PF02518"/>
    </source>
</evidence>
<keyword evidence="6" id="KW-0067">ATP-binding</keyword>
<organism evidence="9 10">
    <name type="scientific">Haloplanus aerogenes</name>
    <dbReference type="NCBI Taxonomy" id="660522"/>
    <lineage>
        <taxon>Archaea</taxon>
        <taxon>Methanobacteriati</taxon>
        <taxon>Methanobacteriota</taxon>
        <taxon>Stenosarchaea group</taxon>
        <taxon>Halobacteria</taxon>
        <taxon>Halobacteriales</taxon>
        <taxon>Haloferacaceae</taxon>
        <taxon>Haloplanus</taxon>
    </lineage>
</organism>
<name>A0A3G8QYC0_9EURY</name>
<dbReference type="InterPro" id="IPR036890">
    <property type="entry name" value="HATPase_C_sf"/>
</dbReference>
<keyword evidence="5 9" id="KW-0418">Kinase</keyword>
<dbReference type="PANTHER" id="PTHR44936:SF10">
    <property type="entry name" value="SENSOR PROTEIN RSTB"/>
    <property type="match status" value="1"/>
</dbReference>
<accession>A0A3G8QYC0</accession>
<protein>
    <recommendedName>
        <fullName evidence="2">histidine kinase</fullName>
        <ecNumber evidence="2">2.7.13.3</ecNumber>
    </recommendedName>
</protein>
<gene>
    <name evidence="9" type="ORF">DU502_10680</name>
</gene>
<dbReference type="InterPro" id="IPR003594">
    <property type="entry name" value="HATPase_dom"/>
</dbReference>
<dbReference type="EMBL" id="CP034145">
    <property type="protein sequence ID" value="AZH25814.1"/>
    <property type="molecule type" value="Genomic_DNA"/>
</dbReference>
<dbReference type="Gene3D" id="3.30.565.10">
    <property type="entry name" value="Histidine kinase-like ATPase, C-terminal domain"/>
    <property type="match status" value="1"/>
</dbReference>
<dbReference type="GO" id="GO:0005524">
    <property type="term" value="F:ATP binding"/>
    <property type="evidence" value="ECO:0007669"/>
    <property type="project" value="UniProtKB-KW"/>
</dbReference>
<dbReference type="InterPro" id="IPR050980">
    <property type="entry name" value="2C_sensor_his_kinase"/>
</dbReference>
<sequence length="474" mass="54322">MRRQLFYRGFRIFERVNPDYPSDEREQSGSETIQTVDTLRGELERNDLARHLALFYRSPQNQLEVAATFVKQGLRSGNRCLYFVDTNTRSTIERAFRRVDIDVERRVADGDLLIENAQDAYREANFDPDELISLLADACHGSVTDEYDGLWVAGELSWCFHTNLSYDHVIGFEADFDAACPDLPVTALCQYDLNQFNDESVAKALWTHEQIVYRYRLCENPYYIAPDEYRSDGSGLLNGQLMLEQMYDLAHARSQVTRREQRLSVVNRILRHDIRNDLNVVRGILNLFAERTDLDDTSEDRLDTAIRHVDGIFDVADKARYVERTISRSTVERGTLAPFIERALDRVTTTHPDATVSVEGIHDVEVVTDANLGVALAELLEYAIDAQDADEPRVELTVSDRPPERVQIEVQYPGQPIPRTDQQVLNEGIETPLNHCRGLGLWLAKWVVENAHGTLDFPETDEPRIRIELYRCLA</sequence>
<dbReference type="KEGG" id="haer:DU502_10680"/>
<dbReference type="InterPro" id="IPR036097">
    <property type="entry name" value="HisK_dim/P_sf"/>
</dbReference>
<keyword evidence="10" id="KW-1185">Reference proteome</keyword>
<evidence type="ECO:0000256" key="4">
    <source>
        <dbReference type="ARBA" id="ARBA00022741"/>
    </source>
</evidence>
<dbReference type="GO" id="GO:0000155">
    <property type="term" value="F:phosphorelay sensor kinase activity"/>
    <property type="evidence" value="ECO:0007669"/>
    <property type="project" value="InterPro"/>
</dbReference>
<comment type="catalytic activity">
    <reaction evidence="1">
        <text>ATP + protein L-histidine = ADP + protein N-phospho-L-histidine.</text>
        <dbReference type="EC" id="2.7.13.3"/>
    </reaction>
</comment>
<dbReference type="AlphaFoldDB" id="A0A3G8QYC0"/>
<evidence type="ECO:0000313" key="10">
    <source>
        <dbReference type="Proteomes" id="UP000282007"/>
    </source>
</evidence>
<feature type="domain" description="Histidine kinase/HSP90-like ATPase" evidence="7">
    <location>
        <begin position="372"/>
        <end position="461"/>
    </location>
</feature>
<keyword evidence="3" id="KW-0808">Transferase</keyword>
<dbReference type="Proteomes" id="UP000282007">
    <property type="component" value="Chromosome"/>
</dbReference>
<feature type="domain" description="MEDS" evidence="8">
    <location>
        <begin position="50"/>
        <end position="208"/>
    </location>
</feature>
<evidence type="ECO:0000256" key="2">
    <source>
        <dbReference type="ARBA" id="ARBA00012438"/>
    </source>
</evidence>
<dbReference type="PANTHER" id="PTHR44936">
    <property type="entry name" value="SENSOR PROTEIN CREC"/>
    <property type="match status" value="1"/>
</dbReference>
<dbReference type="SUPFAM" id="SSF55874">
    <property type="entry name" value="ATPase domain of HSP90 chaperone/DNA topoisomerase II/histidine kinase"/>
    <property type="match status" value="1"/>
</dbReference>
<dbReference type="EC" id="2.7.13.3" evidence="2"/>
<dbReference type="SUPFAM" id="SSF47384">
    <property type="entry name" value="Homodimeric domain of signal transducing histidine kinase"/>
    <property type="match status" value="1"/>
</dbReference>
<dbReference type="Pfam" id="PF14417">
    <property type="entry name" value="MEDS"/>
    <property type="match status" value="1"/>
</dbReference>
<evidence type="ECO:0000313" key="9">
    <source>
        <dbReference type="EMBL" id="AZH25814.1"/>
    </source>
</evidence>
<evidence type="ECO:0000256" key="3">
    <source>
        <dbReference type="ARBA" id="ARBA00022679"/>
    </source>
</evidence>
<evidence type="ECO:0000256" key="6">
    <source>
        <dbReference type="ARBA" id="ARBA00022840"/>
    </source>
</evidence>
<dbReference type="Pfam" id="PF02518">
    <property type="entry name" value="HATPase_c"/>
    <property type="match status" value="1"/>
</dbReference>